<gene>
    <name evidence="2" type="ORF">EVAR_37542_1</name>
</gene>
<feature type="compositionally biased region" description="Basic and acidic residues" evidence="1">
    <location>
        <begin position="80"/>
        <end position="100"/>
    </location>
</feature>
<keyword evidence="3" id="KW-1185">Reference proteome</keyword>
<comment type="caution">
    <text evidence="2">The sequence shown here is derived from an EMBL/GenBank/DDBJ whole genome shotgun (WGS) entry which is preliminary data.</text>
</comment>
<proteinExistence type="predicted"/>
<dbReference type="Proteomes" id="UP000299102">
    <property type="component" value="Unassembled WGS sequence"/>
</dbReference>
<protein>
    <submittedName>
        <fullName evidence="2">Uncharacterized protein</fullName>
    </submittedName>
</protein>
<evidence type="ECO:0000256" key="1">
    <source>
        <dbReference type="SAM" id="MobiDB-lite"/>
    </source>
</evidence>
<name>A0A4C1XSD8_EUMVA</name>
<reference evidence="2 3" key="1">
    <citation type="journal article" date="2019" name="Commun. Biol.">
        <title>The bagworm genome reveals a unique fibroin gene that provides high tensile strength.</title>
        <authorList>
            <person name="Kono N."/>
            <person name="Nakamura H."/>
            <person name="Ohtoshi R."/>
            <person name="Tomita M."/>
            <person name="Numata K."/>
            <person name="Arakawa K."/>
        </authorList>
    </citation>
    <scope>NUCLEOTIDE SEQUENCE [LARGE SCALE GENOMIC DNA]</scope>
</reference>
<dbReference type="AlphaFoldDB" id="A0A4C1XSD8"/>
<sequence length="168" mass="18345">MSRNDDLRCSPRHGNTRILTKTLPSSLGRGSGRGTLFRFIILGNAYPTCVNFAFRTDTRSDGGRLGLRVSRLFTARDGAARDLRRRGPQDRDRIESEKLASRTGVGSESRRGHRSGPSVSVTSFGCKHLTKLLVTPAAPAPRGARAAGNVTRTPCTFYLGRARTNVRC</sequence>
<dbReference type="EMBL" id="BGZK01000947">
    <property type="protein sequence ID" value="GBP66080.1"/>
    <property type="molecule type" value="Genomic_DNA"/>
</dbReference>
<evidence type="ECO:0000313" key="2">
    <source>
        <dbReference type="EMBL" id="GBP66080.1"/>
    </source>
</evidence>
<organism evidence="2 3">
    <name type="scientific">Eumeta variegata</name>
    <name type="common">Bagworm moth</name>
    <name type="synonym">Eumeta japonica</name>
    <dbReference type="NCBI Taxonomy" id="151549"/>
    <lineage>
        <taxon>Eukaryota</taxon>
        <taxon>Metazoa</taxon>
        <taxon>Ecdysozoa</taxon>
        <taxon>Arthropoda</taxon>
        <taxon>Hexapoda</taxon>
        <taxon>Insecta</taxon>
        <taxon>Pterygota</taxon>
        <taxon>Neoptera</taxon>
        <taxon>Endopterygota</taxon>
        <taxon>Lepidoptera</taxon>
        <taxon>Glossata</taxon>
        <taxon>Ditrysia</taxon>
        <taxon>Tineoidea</taxon>
        <taxon>Psychidae</taxon>
        <taxon>Oiketicinae</taxon>
        <taxon>Eumeta</taxon>
    </lineage>
</organism>
<evidence type="ECO:0000313" key="3">
    <source>
        <dbReference type="Proteomes" id="UP000299102"/>
    </source>
</evidence>
<feature type="region of interest" description="Disordered" evidence="1">
    <location>
        <begin position="80"/>
        <end position="121"/>
    </location>
</feature>
<accession>A0A4C1XSD8</accession>